<evidence type="ECO:0000313" key="2">
    <source>
        <dbReference type="Proteomes" id="UP001057402"/>
    </source>
</evidence>
<accession>A0ACB9R4I2</accession>
<dbReference type="Proteomes" id="UP001057402">
    <property type="component" value="Chromosome 4"/>
</dbReference>
<comment type="caution">
    <text evidence="1">The sequence shown here is derived from an EMBL/GenBank/DDBJ whole genome shotgun (WGS) entry which is preliminary data.</text>
</comment>
<keyword evidence="2" id="KW-1185">Reference proteome</keyword>
<protein>
    <submittedName>
        <fullName evidence="1">Uncharacterized protein</fullName>
    </submittedName>
</protein>
<sequence>MPLKLLPWRHGGLSTRLLCYHHFSTCHRRVLTVPTLHPPLPKKNSPPSSAACGVTGQHDPYRWMSDPRNRPDLLRHLRVENAYAEAFMEDTVDLRRELVREMSARCTIPGRSTVPERWGPWLYYQYVPEGRDYPVLCRRWEPENDEAANSKQICSGGGVGLAIEEVVLDWNKFAEQYGFVDIGSCRVSPNHQLLAFTVDTDGSEQFLLHIKNISSGQVLPAPKVQGVVSLAWASDSSSLFYTVCDKQLRPYRVLCRRLGSHDPSDVVIFSEHDPVFAWTSLPQKMAMDATNPFHGLGKIWNRVSNVRFFVEHHYGSFYILTDVPLSNPSNWDGEGFYLAIWDGENTGPNVIFPTKDVTIQDMDIFKSHLVLSVEKDSLPMLCAVNLPISADSKHHMNIDDLKPWFFPMPSTMCSFTPGSNHDFSQSVYRVVISSPVIPDVILDYDMSRQTFTTVHQEAIRWTSFDTESCSQVGGRNAGKQVKVEKRFDGYMADDESMRWEDCTEAYSCESFRVNSHDGFRIPLTVVYSRGSWKRHQSPGLLLGYGAYGEVLDNSWVPERVSLLDRGWLIAFADVRGGGGVNSSWHISGTGPLKQNSINDYLSCAKFLVEEGYVHDQRLCAMGYSAGCVLVGAALNLCPDLFRGVILKLPFLDICDTLQDPSLPLSVLDYQEFGDPHIKSHSDFIKSYSPYDNIRKGGCHASALVCAAFNDARVGVWEAAKWVAKVRDFRCSNCCRSVILRTDMNAGHLKEDSRTKQLEETAFEYAFLLKVVQTKSTGVHRQAALCPC</sequence>
<proteinExistence type="predicted"/>
<gene>
    <name evidence="1" type="ORF">MLD38_011470</name>
</gene>
<evidence type="ECO:0000313" key="1">
    <source>
        <dbReference type="EMBL" id="KAI4373337.1"/>
    </source>
</evidence>
<dbReference type="EMBL" id="CM042883">
    <property type="protein sequence ID" value="KAI4373337.1"/>
    <property type="molecule type" value="Genomic_DNA"/>
</dbReference>
<organism evidence="1 2">
    <name type="scientific">Melastoma candidum</name>
    <dbReference type="NCBI Taxonomy" id="119954"/>
    <lineage>
        <taxon>Eukaryota</taxon>
        <taxon>Viridiplantae</taxon>
        <taxon>Streptophyta</taxon>
        <taxon>Embryophyta</taxon>
        <taxon>Tracheophyta</taxon>
        <taxon>Spermatophyta</taxon>
        <taxon>Magnoliopsida</taxon>
        <taxon>eudicotyledons</taxon>
        <taxon>Gunneridae</taxon>
        <taxon>Pentapetalae</taxon>
        <taxon>rosids</taxon>
        <taxon>malvids</taxon>
        <taxon>Myrtales</taxon>
        <taxon>Melastomataceae</taxon>
        <taxon>Melastomatoideae</taxon>
        <taxon>Melastomateae</taxon>
        <taxon>Melastoma</taxon>
    </lineage>
</organism>
<name>A0ACB9R4I2_9MYRT</name>
<reference evidence="2" key="1">
    <citation type="journal article" date="2023" name="Front. Plant Sci.">
        <title>Chromosomal-level genome assembly of Melastoma candidum provides insights into trichome evolution.</title>
        <authorList>
            <person name="Zhong Y."/>
            <person name="Wu W."/>
            <person name="Sun C."/>
            <person name="Zou P."/>
            <person name="Liu Y."/>
            <person name="Dai S."/>
            <person name="Zhou R."/>
        </authorList>
    </citation>
    <scope>NUCLEOTIDE SEQUENCE [LARGE SCALE GENOMIC DNA]</scope>
</reference>